<evidence type="ECO:0000313" key="8">
    <source>
        <dbReference type="EMBL" id="CAF4211134.1"/>
    </source>
</evidence>
<dbReference type="EMBL" id="CAJNOV010008665">
    <property type="protein sequence ID" value="CAF1329801.1"/>
    <property type="molecule type" value="Genomic_DNA"/>
</dbReference>
<accession>A0A816SNW7</accession>
<dbReference type="EMBL" id="CAJOBG010000189">
    <property type="protein sequence ID" value="CAF3774232.1"/>
    <property type="molecule type" value="Genomic_DNA"/>
</dbReference>
<dbReference type="Proteomes" id="UP000663834">
    <property type="component" value="Unassembled WGS sequence"/>
</dbReference>
<evidence type="ECO:0000313" key="6">
    <source>
        <dbReference type="EMBL" id="CAF2272658.1"/>
    </source>
</evidence>
<reference evidence="4" key="1">
    <citation type="submission" date="2021-02" db="EMBL/GenBank/DDBJ databases">
        <authorList>
            <person name="Nowell W R."/>
        </authorList>
    </citation>
    <scope>NUCLEOTIDE SEQUENCE</scope>
</reference>
<dbReference type="Proteomes" id="UP000663855">
    <property type="component" value="Unassembled WGS sequence"/>
</dbReference>
<feature type="transmembrane region" description="Helical" evidence="1">
    <location>
        <begin position="182"/>
        <end position="200"/>
    </location>
</feature>
<dbReference type="AlphaFoldDB" id="A0A816SNW7"/>
<dbReference type="EMBL" id="CAJNRE010012022">
    <property type="protein sequence ID" value="CAF2106663.1"/>
    <property type="molecule type" value="Genomic_DNA"/>
</dbReference>
<feature type="transmembrane region" description="Helical" evidence="1">
    <location>
        <begin position="331"/>
        <end position="349"/>
    </location>
</feature>
<evidence type="ECO:0000313" key="4">
    <source>
        <dbReference type="EMBL" id="CAF2089285.1"/>
    </source>
</evidence>
<evidence type="ECO:0000313" key="2">
    <source>
        <dbReference type="EMBL" id="CAF1329801.1"/>
    </source>
</evidence>
<keyword evidence="1" id="KW-0472">Membrane</keyword>
<keyword evidence="11" id="KW-1185">Reference proteome</keyword>
<evidence type="ECO:0000256" key="1">
    <source>
        <dbReference type="SAM" id="Phobius"/>
    </source>
</evidence>
<sequence length="365" mass="42300">MLNTTDILESTLNTTLFNASRTSHGIMKVLTSWYLFEFIRISAHILLAFALLPQIIHLFKYRTRYIAGISYIWVIIRILALIFLAVGNALAWASIFQFVTFLLSMIIFFQIIAFSNNLHRENKKILIVTSLFFWIIGLILIFFFGKQRCLMKNIGYILMAIQMLPQILLNSLLQTTKAISKFSLVLLAMSDCLLFLTMKINHCQIIQFISFYYSFSFVLFICLQSTIYTDENIYLISRSSHTVLTPGIDMFTGLDISRVESTGHDPQMFAIDDFELVDGSSIIYQPVTTNKSSIQKRKQTRKKFVWYAKLVFIILMEVAVTVKLIGYVWSSWIIFIPISIPVIFVFLLLRTKLRLFPTKNFKIIL</sequence>
<feature type="transmembrane region" description="Helical" evidence="1">
    <location>
        <begin position="206"/>
        <end position="228"/>
    </location>
</feature>
<evidence type="ECO:0000313" key="5">
    <source>
        <dbReference type="EMBL" id="CAF2106663.1"/>
    </source>
</evidence>
<feature type="transmembrane region" description="Helical" evidence="1">
    <location>
        <begin position="92"/>
        <end position="113"/>
    </location>
</feature>
<dbReference type="Proteomes" id="UP000676336">
    <property type="component" value="Unassembled WGS sequence"/>
</dbReference>
<dbReference type="Proteomes" id="UP000663856">
    <property type="component" value="Unassembled WGS sequence"/>
</dbReference>
<dbReference type="OrthoDB" id="10347465at2759"/>
<evidence type="ECO:0000313" key="10">
    <source>
        <dbReference type="Proteomes" id="UP000663856"/>
    </source>
</evidence>
<dbReference type="Proteomes" id="UP000663842">
    <property type="component" value="Unassembled WGS sequence"/>
</dbReference>
<dbReference type="EMBL" id="CAJNRG010019400">
    <property type="protein sequence ID" value="CAF2272658.1"/>
    <property type="molecule type" value="Genomic_DNA"/>
</dbReference>
<evidence type="ECO:0008006" key="12">
    <source>
        <dbReference type="Google" id="ProtNLM"/>
    </source>
</evidence>
<evidence type="ECO:0000313" key="7">
    <source>
        <dbReference type="EMBL" id="CAF3774232.1"/>
    </source>
</evidence>
<dbReference type="EMBL" id="CAJOBI010061007">
    <property type="protein sequence ID" value="CAF4415461.1"/>
    <property type="molecule type" value="Genomic_DNA"/>
</dbReference>
<evidence type="ECO:0000313" key="9">
    <source>
        <dbReference type="EMBL" id="CAF4415461.1"/>
    </source>
</evidence>
<dbReference type="EMBL" id="CAJNRF010007228">
    <property type="protein sequence ID" value="CAF2089285.1"/>
    <property type="molecule type" value="Genomic_DNA"/>
</dbReference>
<proteinExistence type="predicted"/>
<keyword evidence="1" id="KW-1133">Transmembrane helix</keyword>
<dbReference type="EMBL" id="CAJNOW010004070">
    <property type="protein sequence ID" value="CAF1404707.1"/>
    <property type="molecule type" value="Genomic_DNA"/>
</dbReference>
<feature type="transmembrane region" description="Helical" evidence="1">
    <location>
        <begin position="156"/>
        <end position="173"/>
    </location>
</feature>
<protein>
    <recommendedName>
        <fullName evidence="12">Transmembrane protein</fullName>
    </recommendedName>
</protein>
<dbReference type="EMBL" id="CAJOBF010006621">
    <property type="protein sequence ID" value="CAF4211134.1"/>
    <property type="molecule type" value="Genomic_DNA"/>
</dbReference>
<organism evidence="4 10">
    <name type="scientific">Rotaria magnacalcarata</name>
    <dbReference type="NCBI Taxonomy" id="392030"/>
    <lineage>
        <taxon>Eukaryota</taxon>
        <taxon>Metazoa</taxon>
        <taxon>Spiralia</taxon>
        <taxon>Gnathifera</taxon>
        <taxon>Rotifera</taxon>
        <taxon>Eurotatoria</taxon>
        <taxon>Bdelloidea</taxon>
        <taxon>Philodinida</taxon>
        <taxon>Philodinidae</taxon>
        <taxon>Rotaria</taxon>
    </lineage>
</organism>
<dbReference type="Proteomes" id="UP000663824">
    <property type="component" value="Unassembled WGS sequence"/>
</dbReference>
<name>A0A816SNW7_9BILA</name>
<evidence type="ECO:0000313" key="3">
    <source>
        <dbReference type="EMBL" id="CAF1404707.1"/>
    </source>
</evidence>
<feature type="transmembrane region" description="Helical" evidence="1">
    <location>
        <begin position="65"/>
        <end position="86"/>
    </location>
</feature>
<feature type="transmembrane region" description="Helical" evidence="1">
    <location>
        <begin position="304"/>
        <end position="325"/>
    </location>
</feature>
<gene>
    <name evidence="2" type="ORF">CJN711_LOCUS18364</name>
    <name evidence="3" type="ORF">KQP761_LOCUS9889</name>
    <name evidence="5" type="ORF">MBJ925_LOCUS23407</name>
    <name evidence="7" type="ORF">OVN521_LOCUS2419</name>
    <name evidence="9" type="ORF">SMN809_LOCUS31099</name>
    <name evidence="8" type="ORF">UXM345_LOCUS28558</name>
    <name evidence="4" type="ORF">WKI299_LOCUS17816</name>
    <name evidence="6" type="ORF">XDN619_LOCUS37241</name>
</gene>
<feature type="transmembrane region" description="Helical" evidence="1">
    <location>
        <begin position="33"/>
        <end position="53"/>
    </location>
</feature>
<dbReference type="Proteomes" id="UP000663887">
    <property type="component" value="Unassembled WGS sequence"/>
</dbReference>
<evidence type="ECO:0000313" key="11">
    <source>
        <dbReference type="Proteomes" id="UP000663866"/>
    </source>
</evidence>
<dbReference type="Proteomes" id="UP000663866">
    <property type="component" value="Unassembled WGS sequence"/>
</dbReference>
<keyword evidence="1" id="KW-0812">Transmembrane</keyword>
<feature type="transmembrane region" description="Helical" evidence="1">
    <location>
        <begin position="125"/>
        <end position="144"/>
    </location>
</feature>
<comment type="caution">
    <text evidence="4">The sequence shown here is derived from an EMBL/GenBank/DDBJ whole genome shotgun (WGS) entry which is preliminary data.</text>
</comment>